<name>A0ACB8ET13_9SAUR</name>
<keyword evidence="2" id="KW-1185">Reference proteome</keyword>
<sequence length="121" mass="14048">MLSTIWSTLLILHHRQEVMKCVMRAKFLLLQRVKWKRAQQMQHTPKLAMVAALGFENTQTHTHEINVSATECKMIHLAPEKPVWMLANLHLQQRHVTTKGPQRQRAWDNVGSGDTNRAMKC</sequence>
<proteinExistence type="predicted"/>
<accession>A0ACB8ET13</accession>
<evidence type="ECO:0000313" key="1">
    <source>
        <dbReference type="EMBL" id="KAH7995807.1"/>
    </source>
</evidence>
<reference evidence="1" key="1">
    <citation type="submission" date="2021-08" db="EMBL/GenBank/DDBJ databases">
        <title>The first chromosome-level gecko genome reveals the dynamic sex chromosomes of Neotropical dwarf geckos (Sphaerodactylidae: Sphaerodactylus).</title>
        <authorList>
            <person name="Pinto B.J."/>
            <person name="Keating S.E."/>
            <person name="Gamble T."/>
        </authorList>
    </citation>
    <scope>NUCLEOTIDE SEQUENCE</scope>
    <source>
        <strain evidence="1">TG3544</strain>
    </source>
</reference>
<comment type="caution">
    <text evidence="1">The sequence shown here is derived from an EMBL/GenBank/DDBJ whole genome shotgun (WGS) entry which is preliminary data.</text>
</comment>
<protein>
    <submittedName>
        <fullName evidence="1">Uncharacterized protein</fullName>
    </submittedName>
</protein>
<dbReference type="Proteomes" id="UP000827872">
    <property type="component" value="Linkage Group LG07"/>
</dbReference>
<evidence type="ECO:0000313" key="2">
    <source>
        <dbReference type="Proteomes" id="UP000827872"/>
    </source>
</evidence>
<organism evidence="1 2">
    <name type="scientific">Sphaerodactylus townsendi</name>
    <dbReference type="NCBI Taxonomy" id="933632"/>
    <lineage>
        <taxon>Eukaryota</taxon>
        <taxon>Metazoa</taxon>
        <taxon>Chordata</taxon>
        <taxon>Craniata</taxon>
        <taxon>Vertebrata</taxon>
        <taxon>Euteleostomi</taxon>
        <taxon>Lepidosauria</taxon>
        <taxon>Squamata</taxon>
        <taxon>Bifurcata</taxon>
        <taxon>Gekkota</taxon>
        <taxon>Sphaerodactylidae</taxon>
        <taxon>Sphaerodactylus</taxon>
    </lineage>
</organism>
<gene>
    <name evidence="1" type="ORF">K3G42_028678</name>
</gene>
<dbReference type="EMBL" id="CM037620">
    <property type="protein sequence ID" value="KAH7995807.1"/>
    <property type="molecule type" value="Genomic_DNA"/>
</dbReference>